<evidence type="ECO:0000313" key="2">
    <source>
        <dbReference type="Proteomes" id="UP000001191"/>
    </source>
</evidence>
<dbReference type="KEGG" id="npu:Npun_ER001"/>
<gene>
    <name evidence="1" type="ordered locus">Npun_ER001</name>
</gene>
<dbReference type="AlphaFoldDB" id="B2JC15"/>
<reference evidence="2" key="1">
    <citation type="submission" date="2008-04" db="EMBL/GenBank/DDBJ databases">
        <title>Complete sequence of plasmid 5 of Nostoc punctiforme ATCC 29133.</title>
        <authorList>
            <consortium name="US DOE Joint Genome Institute"/>
            <person name="Copeland A."/>
            <person name="Lucas S."/>
            <person name="Lapidus A."/>
            <person name="Glavina del Rio T."/>
            <person name="Dalin E."/>
            <person name="Tice H."/>
            <person name="Pitluck S."/>
            <person name="Chain P."/>
            <person name="Malfatti S."/>
            <person name="Shin M."/>
            <person name="Vergez L."/>
            <person name="Schmutz J."/>
            <person name="Larimer F."/>
            <person name="Land M."/>
            <person name="Hauser L."/>
            <person name="Kyrpides N."/>
            <person name="Kim E."/>
            <person name="Meeks J.C."/>
            <person name="Elhai J."/>
            <person name="Campbell E.L."/>
            <person name="Thiel T."/>
            <person name="Longmire J."/>
            <person name="Potts M."/>
            <person name="Atlas R."/>
        </authorList>
    </citation>
    <scope>NUCLEOTIDE SEQUENCE [LARGE SCALE GENOMIC DNA]</scope>
    <source>
        <strain evidence="2">ATCC 29133 / PCC 73102</strain>
        <plasmid evidence="2">Plasmid pNPUN05</plasmid>
    </source>
</reference>
<dbReference type="HOGENOM" id="CLU_154553_0_0_3"/>
<protein>
    <recommendedName>
        <fullName evidence="3">PRC-barrel domain-containing protein</fullName>
    </recommendedName>
</protein>
<name>B2JC15_NOSP7</name>
<evidence type="ECO:0008006" key="3">
    <source>
        <dbReference type="Google" id="ProtNLM"/>
    </source>
</evidence>
<evidence type="ECO:0000313" key="1">
    <source>
        <dbReference type="EMBL" id="ACC85469.1"/>
    </source>
</evidence>
<keyword evidence="1" id="KW-0614">Plasmid</keyword>
<dbReference type="EnsemblBacteria" id="ACC85469">
    <property type="protein sequence ID" value="ACC85469"/>
    <property type="gene ID" value="Npun_ER001"/>
</dbReference>
<organism evidence="1 2">
    <name type="scientific">Nostoc punctiforme (strain ATCC 29133 / PCC 73102)</name>
    <dbReference type="NCBI Taxonomy" id="63737"/>
    <lineage>
        <taxon>Bacteria</taxon>
        <taxon>Bacillati</taxon>
        <taxon>Cyanobacteriota</taxon>
        <taxon>Cyanophyceae</taxon>
        <taxon>Nostocales</taxon>
        <taxon>Nostocaceae</taxon>
        <taxon>Nostoc</taxon>
    </lineage>
</organism>
<dbReference type="EMBL" id="CP001042">
    <property type="protein sequence ID" value="ACC85469.1"/>
    <property type="molecule type" value="Genomic_DNA"/>
</dbReference>
<dbReference type="Proteomes" id="UP000001191">
    <property type="component" value="Plasmid pNPUN05"/>
</dbReference>
<keyword evidence="2" id="KW-1185">Reference proteome</keyword>
<proteinExistence type="predicted"/>
<geneLocation type="plasmid" evidence="1 2">
    <name>pNPUN05</name>
</geneLocation>
<sequence>MLKSRLKLTQLRHWLLKNGFGNTLLDEFQGQNMATREIHLELLLGKQVLDSTGKSAGRIEEVRAEQRGEEWVIQEYLIGTIAVLERLSAWTIGLRILHLFGAHKIHSGYTISWEQLDLTDPEKPRLLCTLHDLKALK</sequence>
<accession>B2JC15</accession>